<dbReference type="RefSeq" id="WP_272736562.1">
    <property type="nucleotide sequence ID" value="NZ_CP116942.1"/>
</dbReference>
<sequence length="244" mass="26399">MNRTDRLYALTEELRRAGPAGRTSAQLADRFEVAARTIKRDVTALQEAGVPIWATAGPGGGYALDPAATLPPLTFSAREATALAVALALSRDLPFAPDGRTALTKLLGAMRPEDREAAAALGGRVLYRSAHGAEADGSPLRPPRPAAARVVDEAIRDQVVVVLDYTDADGRSTERRPVEPLTYALTGERWYLLGWCRRRRGGRWFRLDRIDRAVLTTERVAPRDLEEVFGPVPAGVGPVVLDPA</sequence>
<reference evidence="3" key="1">
    <citation type="submission" date="2023-01" db="EMBL/GenBank/DDBJ databases">
        <title>The diversity of Class Acidimicrobiia in South China Sea sediment environments and the proposal of Iamia marina sp. nov., a novel species of the genus Iamia.</title>
        <authorList>
            <person name="He Y."/>
            <person name="Tian X."/>
        </authorList>
    </citation>
    <scope>NUCLEOTIDE SEQUENCE</scope>
    <source>
        <strain evidence="3">DSM 19957</strain>
    </source>
</reference>
<evidence type="ECO:0000259" key="1">
    <source>
        <dbReference type="Pfam" id="PF08279"/>
    </source>
</evidence>
<dbReference type="InterPro" id="IPR051534">
    <property type="entry name" value="CBASS_pafABC_assoc_protein"/>
</dbReference>
<dbReference type="InterPro" id="IPR013196">
    <property type="entry name" value="HTH_11"/>
</dbReference>
<protein>
    <submittedName>
        <fullName evidence="3">WYL domain-containing protein</fullName>
    </submittedName>
</protein>
<proteinExistence type="predicted"/>
<dbReference type="KEGG" id="ima:PO878_21350"/>
<feature type="domain" description="WYL" evidence="2">
    <location>
        <begin position="149"/>
        <end position="213"/>
    </location>
</feature>
<dbReference type="Pfam" id="PF08279">
    <property type="entry name" value="HTH_11"/>
    <property type="match status" value="1"/>
</dbReference>
<dbReference type="Gene3D" id="1.10.10.10">
    <property type="entry name" value="Winged helix-like DNA-binding domain superfamily/Winged helix DNA-binding domain"/>
    <property type="match status" value="1"/>
</dbReference>
<dbReference type="Proteomes" id="UP001216390">
    <property type="component" value="Chromosome"/>
</dbReference>
<dbReference type="SUPFAM" id="SSF46785">
    <property type="entry name" value="Winged helix' DNA-binding domain"/>
    <property type="match status" value="1"/>
</dbReference>
<feature type="domain" description="Helix-turn-helix type 11" evidence="1">
    <location>
        <begin position="6"/>
        <end position="62"/>
    </location>
</feature>
<dbReference type="PROSITE" id="PS52050">
    <property type="entry name" value="WYL"/>
    <property type="match status" value="1"/>
</dbReference>
<dbReference type="AlphaFoldDB" id="A0AAE9Y5D7"/>
<dbReference type="PANTHER" id="PTHR34580:SF3">
    <property type="entry name" value="PROTEIN PAFB"/>
    <property type="match status" value="1"/>
</dbReference>
<keyword evidence="4" id="KW-1185">Reference proteome</keyword>
<dbReference type="InterPro" id="IPR036390">
    <property type="entry name" value="WH_DNA-bd_sf"/>
</dbReference>
<dbReference type="EMBL" id="CP116942">
    <property type="protein sequence ID" value="WCO67040.1"/>
    <property type="molecule type" value="Genomic_DNA"/>
</dbReference>
<evidence type="ECO:0000259" key="2">
    <source>
        <dbReference type="Pfam" id="PF13280"/>
    </source>
</evidence>
<dbReference type="PANTHER" id="PTHR34580">
    <property type="match status" value="1"/>
</dbReference>
<evidence type="ECO:0000313" key="3">
    <source>
        <dbReference type="EMBL" id="WCO67040.1"/>
    </source>
</evidence>
<name>A0AAE9Y5D7_9ACTN</name>
<gene>
    <name evidence="3" type="ORF">PO878_21350</name>
</gene>
<evidence type="ECO:0000313" key="4">
    <source>
        <dbReference type="Proteomes" id="UP001216390"/>
    </source>
</evidence>
<dbReference type="Pfam" id="PF13280">
    <property type="entry name" value="WYL"/>
    <property type="match status" value="1"/>
</dbReference>
<accession>A0AAE9Y5D7</accession>
<dbReference type="InterPro" id="IPR036388">
    <property type="entry name" value="WH-like_DNA-bd_sf"/>
</dbReference>
<organism evidence="3 4">
    <name type="scientific">Iamia majanohamensis</name>
    <dbReference type="NCBI Taxonomy" id="467976"/>
    <lineage>
        <taxon>Bacteria</taxon>
        <taxon>Bacillati</taxon>
        <taxon>Actinomycetota</taxon>
        <taxon>Acidimicrobiia</taxon>
        <taxon>Acidimicrobiales</taxon>
        <taxon>Iamiaceae</taxon>
        <taxon>Iamia</taxon>
    </lineage>
</organism>
<dbReference type="InterPro" id="IPR026881">
    <property type="entry name" value="WYL_dom"/>
</dbReference>